<dbReference type="PANTHER" id="PTHR12203">
    <property type="entry name" value="KDEL LYS-ASP-GLU-LEU CONTAINING - RELATED"/>
    <property type="match status" value="1"/>
</dbReference>
<dbReference type="AlphaFoldDB" id="A0AAV9EN39"/>
<reference evidence="2" key="1">
    <citation type="journal article" date="2023" name="Nat. Commun.">
        <title>Diploid and tetraploid genomes of Acorus and the evolution of monocots.</title>
        <authorList>
            <person name="Ma L."/>
            <person name="Liu K.W."/>
            <person name="Li Z."/>
            <person name="Hsiao Y.Y."/>
            <person name="Qi Y."/>
            <person name="Fu T."/>
            <person name="Tang G.D."/>
            <person name="Zhang D."/>
            <person name="Sun W.H."/>
            <person name="Liu D.K."/>
            <person name="Li Y."/>
            <person name="Chen G.Z."/>
            <person name="Liu X.D."/>
            <person name="Liao X.Y."/>
            <person name="Jiang Y.T."/>
            <person name="Yu X."/>
            <person name="Hao Y."/>
            <person name="Huang J."/>
            <person name="Zhao X.W."/>
            <person name="Ke S."/>
            <person name="Chen Y.Y."/>
            <person name="Wu W.L."/>
            <person name="Hsu J.L."/>
            <person name="Lin Y.F."/>
            <person name="Huang M.D."/>
            <person name="Li C.Y."/>
            <person name="Huang L."/>
            <person name="Wang Z.W."/>
            <person name="Zhao X."/>
            <person name="Zhong W.Y."/>
            <person name="Peng D.H."/>
            <person name="Ahmad S."/>
            <person name="Lan S."/>
            <person name="Zhang J.S."/>
            <person name="Tsai W.C."/>
            <person name="Van de Peer Y."/>
            <person name="Liu Z.J."/>
        </authorList>
    </citation>
    <scope>NUCLEOTIDE SEQUENCE</scope>
    <source>
        <strain evidence="2">CP</strain>
    </source>
</reference>
<dbReference type="Proteomes" id="UP001180020">
    <property type="component" value="Unassembled WGS sequence"/>
</dbReference>
<dbReference type="SMART" id="SM00672">
    <property type="entry name" value="CAP10"/>
    <property type="match status" value="1"/>
</dbReference>
<sequence length="170" mass="19675">MKELKAGNERLGWVDRIPYARWKGNPYVGATRGDLLRGIKFAVDWGNTHQEEAQAIGKAGSRLIHEELKMDYVYDYMFHFLREYAKLLKYKPTKPPKAKEICVESMACAAKGREREYMMASMVNASYDLGPCDLPPPYDPMTLESLRQTKTMFTEQLQLFEQKAQEKQNP</sequence>
<keyword evidence="3" id="KW-1185">Reference proteome</keyword>
<reference evidence="2" key="2">
    <citation type="submission" date="2023-06" db="EMBL/GenBank/DDBJ databases">
        <authorList>
            <person name="Ma L."/>
            <person name="Liu K.-W."/>
            <person name="Li Z."/>
            <person name="Hsiao Y.-Y."/>
            <person name="Qi Y."/>
            <person name="Fu T."/>
            <person name="Tang G."/>
            <person name="Zhang D."/>
            <person name="Sun W.-H."/>
            <person name="Liu D.-K."/>
            <person name="Li Y."/>
            <person name="Chen G.-Z."/>
            <person name="Liu X.-D."/>
            <person name="Liao X.-Y."/>
            <person name="Jiang Y.-T."/>
            <person name="Yu X."/>
            <person name="Hao Y."/>
            <person name="Huang J."/>
            <person name="Zhao X.-W."/>
            <person name="Ke S."/>
            <person name="Chen Y.-Y."/>
            <person name="Wu W.-L."/>
            <person name="Hsu J.-L."/>
            <person name="Lin Y.-F."/>
            <person name="Huang M.-D."/>
            <person name="Li C.-Y."/>
            <person name="Huang L."/>
            <person name="Wang Z.-W."/>
            <person name="Zhao X."/>
            <person name="Zhong W.-Y."/>
            <person name="Peng D.-H."/>
            <person name="Ahmad S."/>
            <person name="Lan S."/>
            <person name="Zhang J.-S."/>
            <person name="Tsai W.-C."/>
            <person name="Van De Peer Y."/>
            <person name="Liu Z.-J."/>
        </authorList>
    </citation>
    <scope>NUCLEOTIDE SEQUENCE</scope>
    <source>
        <strain evidence="2">CP</strain>
        <tissue evidence="2">Leaves</tissue>
    </source>
</reference>
<proteinExistence type="predicted"/>
<dbReference type="Pfam" id="PF05686">
    <property type="entry name" value="Glyco_transf_90"/>
    <property type="match status" value="1"/>
</dbReference>
<comment type="caution">
    <text evidence="2">The sequence shown here is derived from an EMBL/GenBank/DDBJ whole genome shotgun (WGS) entry which is preliminary data.</text>
</comment>
<accession>A0AAV9EN39</accession>
<evidence type="ECO:0000313" key="3">
    <source>
        <dbReference type="Proteomes" id="UP001180020"/>
    </source>
</evidence>
<dbReference type="InterPro" id="IPR006598">
    <property type="entry name" value="CAP10"/>
</dbReference>
<organism evidence="2 3">
    <name type="scientific">Acorus calamus</name>
    <name type="common">Sweet flag</name>
    <dbReference type="NCBI Taxonomy" id="4465"/>
    <lineage>
        <taxon>Eukaryota</taxon>
        <taxon>Viridiplantae</taxon>
        <taxon>Streptophyta</taxon>
        <taxon>Embryophyta</taxon>
        <taxon>Tracheophyta</taxon>
        <taxon>Spermatophyta</taxon>
        <taxon>Magnoliopsida</taxon>
        <taxon>Liliopsida</taxon>
        <taxon>Acoraceae</taxon>
        <taxon>Acorus</taxon>
    </lineage>
</organism>
<dbReference type="EMBL" id="JAUJYO010000006">
    <property type="protein sequence ID" value="KAK1315058.1"/>
    <property type="molecule type" value="Genomic_DNA"/>
</dbReference>
<evidence type="ECO:0000313" key="2">
    <source>
        <dbReference type="EMBL" id="KAK1315058.1"/>
    </source>
</evidence>
<gene>
    <name evidence="2" type="ORF">QJS10_CPA06g00331</name>
</gene>
<name>A0AAV9EN39_ACOCL</name>
<dbReference type="PANTHER" id="PTHR12203:SF99">
    <property type="entry name" value="OS04G0534100 PROTEIN"/>
    <property type="match status" value="1"/>
</dbReference>
<evidence type="ECO:0000259" key="1">
    <source>
        <dbReference type="SMART" id="SM00672"/>
    </source>
</evidence>
<feature type="domain" description="Glycosyl transferase CAP10" evidence="1">
    <location>
        <begin position="1"/>
        <end position="91"/>
    </location>
</feature>
<protein>
    <recommendedName>
        <fullName evidence="1">Glycosyl transferase CAP10 domain-containing protein</fullName>
    </recommendedName>
</protein>
<dbReference type="InterPro" id="IPR051091">
    <property type="entry name" value="O-Glucosyltr/Glycosyltrsf_90"/>
</dbReference>